<dbReference type="VEuPathDB" id="FungiDB:An12g03910"/>
<dbReference type="InterPro" id="IPR001202">
    <property type="entry name" value="WW_dom"/>
</dbReference>
<dbReference type="InterPro" id="IPR051370">
    <property type="entry name" value="PPIase_Pin1"/>
</dbReference>
<dbReference type="PaxDb" id="5061-CADANGAP00009647"/>
<dbReference type="PANTHER" id="PTHR10657:SF4">
    <property type="entry name" value="PEPTIDYL-PROLYL CIS-TRANS ISOMERASE-RELATED"/>
    <property type="match status" value="1"/>
</dbReference>
<dbReference type="SMART" id="SM00456">
    <property type="entry name" value="WW"/>
    <property type="match status" value="1"/>
</dbReference>
<dbReference type="Gene3D" id="2.20.70.10">
    <property type="match status" value="1"/>
</dbReference>
<organism evidence="8 9">
    <name type="scientific">Aspergillus niger</name>
    <dbReference type="NCBI Taxonomy" id="5061"/>
    <lineage>
        <taxon>Eukaryota</taxon>
        <taxon>Fungi</taxon>
        <taxon>Dikarya</taxon>
        <taxon>Ascomycota</taxon>
        <taxon>Pezizomycotina</taxon>
        <taxon>Eurotiomycetes</taxon>
        <taxon>Eurotiomycetidae</taxon>
        <taxon>Eurotiales</taxon>
        <taxon>Aspergillaceae</taxon>
        <taxon>Aspergillus</taxon>
        <taxon>Aspergillus subgen. Circumdati</taxon>
    </lineage>
</organism>
<keyword evidence="4 5" id="KW-0413">Isomerase</keyword>
<accession>A0A100IQ79</accession>
<feature type="domain" description="PpiC" evidence="7">
    <location>
        <begin position="66"/>
        <end position="177"/>
    </location>
</feature>
<dbReference type="VEuPathDB" id="FungiDB:M747DRAFT_283830"/>
<evidence type="ECO:0000256" key="2">
    <source>
        <dbReference type="ARBA" id="ARBA00013194"/>
    </source>
</evidence>
<dbReference type="VEuPathDB" id="FungiDB:M747DRAFT_355102"/>
<dbReference type="Proteomes" id="UP000068243">
    <property type="component" value="Unassembled WGS sequence"/>
</dbReference>
<name>A0A100IQ79_ASPNG</name>
<dbReference type="VEuPathDB" id="FungiDB:ASPNIDRAFT2_1143105"/>
<dbReference type="GO" id="GO:0003755">
    <property type="term" value="F:peptidyl-prolyl cis-trans isomerase activity"/>
    <property type="evidence" value="ECO:0007669"/>
    <property type="project" value="UniProtKB-KW"/>
</dbReference>
<evidence type="ECO:0000313" key="9">
    <source>
        <dbReference type="Proteomes" id="UP000068243"/>
    </source>
</evidence>
<evidence type="ECO:0000256" key="3">
    <source>
        <dbReference type="ARBA" id="ARBA00023110"/>
    </source>
</evidence>
<dbReference type="FunFam" id="2.20.70.10:FF:000066">
    <property type="entry name" value="Peptidyl-prolyl cis-trans isomerase"/>
    <property type="match status" value="1"/>
</dbReference>
<dbReference type="GO" id="GO:0060261">
    <property type="term" value="P:positive regulation of transcription initiation by RNA polymerase II"/>
    <property type="evidence" value="ECO:0007669"/>
    <property type="project" value="UniProtKB-ARBA"/>
</dbReference>
<sequence>MVETGLPAGWEVRHSNSKNLPYYFNPMTKESRWEPPADTDTEKLKFYMANYHSGPAGRSDGNGHNEGKIRCSHLLVKHRDSRRPSSWREAEITRSKEEAIEILRSHEARINAGEASLGDIAVSESDCSSARKRGDLGFFGRNEMQKEFEDAAFALQPGQVSGIVETASGVHLIERQMEAVMGELPRELQLSSSLCTSAVRSFAVSPSEDLPSFIASPHIPSQVVLNKMSSSAPESTKFPFSPSPGSVDAYLAEQGMLSVSEQRINDVLTQSGIRAECIYLPPHLSRILPTKLIHVVSQLRFEAYRAIMIMRICNSWYRRRAQPIAVADLNIPEGSITLGSHRRRYTAYKEFYDELVWNSRCGVYYARFFVYLYLATKSFDSHLPSDVLPAFNAWKQGDFDTEIRKLIPLSQTVLYAPSYEVAVDELATAITQKVEDGEATARTWKAFATGPQSY</sequence>
<dbReference type="FunFam" id="3.10.50.40:FF:000026">
    <property type="entry name" value="Peptidyl-prolyl cis-trans isomerase"/>
    <property type="match status" value="1"/>
</dbReference>
<evidence type="ECO:0000259" key="6">
    <source>
        <dbReference type="PROSITE" id="PS50020"/>
    </source>
</evidence>
<evidence type="ECO:0000256" key="4">
    <source>
        <dbReference type="ARBA" id="ARBA00023235"/>
    </source>
</evidence>
<dbReference type="EMBL" id="BCMY01000014">
    <property type="protein sequence ID" value="GAQ45041.1"/>
    <property type="molecule type" value="Genomic_DNA"/>
</dbReference>
<dbReference type="PROSITE" id="PS01159">
    <property type="entry name" value="WW_DOMAIN_1"/>
    <property type="match status" value="1"/>
</dbReference>
<dbReference type="OrthoDB" id="2530521at2759"/>
<dbReference type="GO" id="GO:0005634">
    <property type="term" value="C:nucleus"/>
    <property type="evidence" value="ECO:0007669"/>
    <property type="project" value="TreeGrafter"/>
</dbReference>
<keyword evidence="3 5" id="KW-0697">Rotamase</keyword>
<evidence type="ECO:0000256" key="1">
    <source>
        <dbReference type="ARBA" id="ARBA00000971"/>
    </source>
</evidence>
<dbReference type="PROSITE" id="PS50198">
    <property type="entry name" value="PPIC_PPIASE_2"/>
    <property type="match status" value="1"/>
</dbReference>
<gene>
    <name evidence="8" type="ORF">ABL_07702</name>
</gene>
<reference evidence="9" key="1">
    <citation type="journal article" date="2016" name="Genome Announc.">
        <title>Draft genome sequence of Aspergillus niger strain An76.</title>
        <authorList>
            <person name="Gong W."/>
            <person name="Cheng Z."/>
            <person name="Zhang H."/>
            <person name="Liu L."/>
            <person name="Gao P."/>
            <person name="Wang L."/>
        </authorList>
    </citation>
    <scope>NUCLEOTIDE SEQUENCE [LARGE SCALE GENOMIC DNA]</scope>
    <source>
        <strain evidence="9">An76</strain>
    </source>
</reference>
<comment type="caution">
    <text evidence="8">The sequence shown here is derived from an EMBL/GenBank/DDBJ whole genome shotgun (WGS) entry which is preliminary data.</text>
</comment>
<dbReference type="EC" id="5.2.1.8" evidence="2"/>
<evidence type="ECO:0000259" key="7">
    <source>
        <dbReference type="PROSITE" id="PS50198"/>
    </source>
</evidence>
<dbReference type="CDD" id="cd00201">
    <property type="entry name" value="WW"/>
    <property type="match status" value="1"/>
</dbReference>
<dbReference type="Pfam" id="PF00397">
    <property type="entry name" value="WW"/>
    <property type="match status" value="1"/>
</dbReference>
<comment type="catalytic activity">
    <reaction evidence="1">
        <text>[protein]-peptidylproline (omega=180) = [protein]-peptidylproline (omega=0)</text>
        <dbReference type="Rhea" id="RHEA:16237"/>
        <dbReference type="Rhea" id="RHEA-COMP:10747"/>
        <dbReference type="Rhea" id="RHEA-COMP:10748"/>
        <dbReference type="ChEBI" id="CHEBI:83833"/>
        <dbReference type="ChEBI" id="CHEBI:83834"/>
        <dbReference type="EC" id="5.2.1.8"/>
    </reaction>
</comment>
<dbReference type="InterPro" id="IPR046357">
    <property type="entry name" value="PPIase_dom_sf"/>
</dbReference>
<dbReference type="VEuPathDB" id="FungiDB:ATCC64974_38220"/>
<evidence type="ECO:0000313" key="8">
    <source>
        <dbReference type="EMBL" id="GAQ45041.1"/>
    </source>
</evidence>
<dbReference type="PROSITE" id="PS50020">
    <property type="entry name" value="WW_DOMAIN_2"/>
    <property type="match status" value="1"/>
</dbReference>
<dbReference type="VEuPathDB" id="FungiDB:ATCC64974_38210"/>
<feature type="domain" description="WW" evidence="6">
    <location>
        <begin position="4"/>
        <end position="38"/>
    </location>
</feature>
<dbReference type="SUPFAM" id="SSF54534">
    <property type="entry name" value="FKBP-like"/>
    <property type="match status" value="1"/>
</dbReference>
<evidence type="ECO:0000256" key="5">
    <source>
        <dbReference type="PROSITE-ProRule" id="PRU00278"/>
    </source>
</evidence>
<dbReference type="SUPFAM" id="SSF51045">
    <property type="entry name" value="WW domain"/>
    <property type="match status" value="1"/>
</dbReference>
<dbReference type="VEuPathDB" id="FungiDB:ASPNIDRAFT2_42463"/>
<dbReference type="GO" id="GO:0005829">
    <property type="term" value="C:cytosol"/>
    <property type="evidence" value="ECO:0007669"/>
    <property type="project" value="TreeGrafter"/>
</dbReference>
<dbReference type="InterPro" id="IPR036020">
    <property type="entry name" value="WW_dom_sf"/>
</dbReference>
<dbReference type="AlphaFoldDB" id="A0A100IQ79"/>
<dbReference type="PANTHER" id="PTHR10657">
    <property type="entry name" value="PEPTIDYL-PROLYL CIS-TRANS ISOMERASE"/>
    <property type="match status" value="1"/>
</dbReference>
<proteinExistence type="predicted"/>
<dbReference type="InterPro" id="IPR000297">
    <property type="entry name" value="PPIase_PpiC"/>
</dbReference>
<dbReference type="Pfam" id="PF00639">
    <property type="entry name" value="Rotamase"/>
    <property type="match status" value="1"/>
</dbReference>
<dbReference type="Gene3D" id="3.10.50.40">
    <property type="match status" value="1"/>
</dbReference>
<protein>
    <recommendedName>
        <fullName evidence="2">peptidylprolyl isomerase</fullName>
        <ecNumber evidence="2">5.2.1.8</ecNumber>
    </recommendedName>
</protein>